<protein>
    <submittedName>
        <fullName evidence="1">Uncharacterized protein</fullName>
    </submittedName>
</protein>
<organism evidence="1 2">
    <name type="scientific">Setaria italica</name>
    <name type="common">Foxtail millet</name>
    <name type="synonym">Panicum italicum</name>
    <dbReference type="NCBI Taxonomy" id="4555"/>
    <lineage>
        <taxon>Eukaryota</taxon>
        <taxon>Viridiplantae</taxon>
        <taxon>Streptophyta</taxon>
        <taxon>Embryophyta</taxon>
        <taxon>Tracheophyta</taxon>
        <taxon>Spermatophyta</taxon>
        <taxon>Magnoliopsida</taxon>
        <taxon>Liliopsida</taxon>
        <taxon>Poales</taxon>
        <taxon>Poaceae</taxon>
        <taxon>PACMAD clade</taxon>
        <taxon>Panicoideae</taxon>
        <taxon>Panicodae</taxon>
        <taxon>Paniceae</taxon>
        <taxon>Cenchrinae</taxon>
        <taxon>Setaria</taxon>
    </lineage>
</organism>
<dbReference type="Proteomes" id="UP000004995">
    <property type="component" value="Unassembled WGS sequence"/>
</dbReference>
<accession>K3XNR1</accession>
<sequence length="89" mass="10099">MNLCFTKIVDLNLANIHDTSCKYCGYVFATCTHDSVFRSMLVCYSLKVLTLIEIRETVLLTHREFNTVNHVLAIETLPKYISGAKLKTA</sequence>
<dbReference type="InParanoid" id="K3XNR1"/>
<evidence type="ECO:0000313" key="2">
    <source>
        <dbReference type="Proteomes" id="UP000004995"/>
    </source>
</evidence>
<dbReference type="AlphaFoldDB" id="K3XNR1"/>
<proteinExistence type="predicted"/>
<keyword evidence="2" id="KW-1185">Reference proteome</keyword>
<name>K3XNR1_SETIT</name>
<evidence type="ECO:0000313" key="1">
    <source>
        <dbReference type="EnsemblPlants" id="KQL07776"/>
    </source>
</evidence>
<reference evidence="1" key="2">
    <citation type="submission" date="2018-08" db="UniProtKB">
        <authorList>
            <consortium name="EnsemblPlants"/>
        </authorList>
    </citation>
    <scope>IDENTIFICATION</scope>
    <source>
        <strain evidence="1">Yugu1</strain>
    </source>
</reference>
<reference evidence="2" key="1">
    <citation type="journal article" date="2012" name="Nat. Biotechnol.">
        <title>Reference genome sequence of the model plant Setaria.</title>
        <authorList>
            <person name="Bennetzen J.L."/>
            <person name="Schmutz J."/>
            <person name="Wang H."/>
            <person name="Percifield R."/>
            <person name="Hawkins J."/>
            <person name="Pontaroli A.C."/>
            <person name="Estep M."/>
            <person name="Feng L."/>
            <person name="Vaughn J.N."/>
            <person name="Grimwood J."/>
            <person name="Jenkins J."/>
            <person name="Barry K."/>
            <person name="Lindquist E."/>
            <person name="Hellsten U."/>
            <person name="Deshpande S."/>
            <person name="Wang X."/>
            <person name="Wu X."/>
            <person name="Mitros T."/>
            <person name="Triplett J."/>
            <person name="Yang X."/>
            <person name="Ye C.Y."/>
            <person name="Mauro-Herrera M."/>
            <person name="Wang L."/>
            <person name="Li P."/>
            <person name="Sharma M."/>
            <person name="Sharma R."/>
            <person name="Ronald P.C."/>
            <person name="Panaud O."/>
            <person name="Kellogg E.A."/>
            <person name="Brutnell T.P."/>
            <person name="Doust A.N."/>
            <person name="Tuskan G.A."/>
            <person name="Rokhsar D."/>
            <person name="Devos K.M."/>
        </authorList>
    </citation>
    <scope>NUCLEOTIDE SEQUENCE [LARGE SCALE GENOMIC DNA]</scope>
    <source>
        <strain evidence="2">cv. Yugu1</strain>
    </source>
</reference>
<dbReference type="EnsemblPlants" id="KQL07776">
    <property type="protein sequence ID" value="KQL07776"/>
    <property type="gene ID" value="SETIT_003534mg"/>
</dbReference>
<dbReference type="Gramene" id="KQL07776">
    <property type="protein sequence ID" value="KQL07776"/>
    <property type="gene ID" value="SETIT_003534mg"/>
</dbReference>
<dbReference type="HOGENOM" id="CLU_2458986_0_0_1"/>
<dbReference type="EMBL" id="AGNK02003375">
    <property type="status" value="NOT_ANNOTATED_CDS"/>
    <property type="molecule type" value="Genomic_DNA"/>
</dbReference>